<dbReference type="AlphaFoldDB" id="A0A0L0QKW1"/>
<evidence type="ECO:0000313" key="2">
    <source>
        <dbReference type="Proteomes" id="UP000036780"/>
    </source>
</evidence>
<dbReference type="OrthoDB" id="2990080at2"/>
<organism evidence="1 2">
    <name type="scientific">Virgibacillus pantothenticus</name>
    <dbReference type="NCBI Taxonomy" id="1473"/>
    <lineage>
        <taxon>Bacteria</taxon>
        <taxon>Bacillati</taxon>
        <taxon>Bacillota</taxon>
        <taxon>Bacilli</taxon>
        <taxon>Bacillales</taxon>
        <taxon>Bacillaceae</taxon>
        <taxon>Virgibacillus</taxon>
    </lineage>
</organism>
<sequence length="180" mass="21157">MTIEDETYKVRILLFDNNPTFQSSSYQKDAINNKKRRNSNYIPAGKKIAYLSTIKSIMKLRSELDDNTEIQNKLTLEISSNTGDKINVRWGNFYFDSAKDEAYRKMLNYLKRKHDHSICVDGYIKEIKPINEGFFLNLLPQNFSLEDKINKVSIGYYVENQDIIERLENHINKRIVVCTM</sequence>
<dbReference type="PATRIC" id="fig|1473.5.peg.932"/>
<proteinExistence type="predicted"/>
<comment type="caution">
    <text evidence="1">The sequence shown here is derived from an EMBL/GenBank/DDBJ whole genome shotgun (WGS) entry which is preliminary data.</text>
</comment>
<dbReference type="RefSeq" id="WP_050351743.1">
    <property type="nucleotide sequence ID" value="NZ_CP073011.1"/>
</dbReference>
<dbReference type="Proteomes" id="UP000036780">
    <property type="component" value="Unassembled WGS sequence"/>
</dbReference>
<dbReference type="EMBL" id="LGTO01000007">
    <property type="protein sequence ID" value="KNE19227.1"/>
    <property type="molecule type" value="Genomic_DNA"/>
</dbReference>
<gene>
    <name evidence="1" type="ORF">AFK71_11895</name>
</gene>
<dbReference type="GeneID" id="66872291"/>
<reference evidence="2" key="1">
    <citation type="submission" date="2015-07" db="EMBL/GenBank/DDBJ databases">
        <title>Fjat-10053 dsm26.</title>
        <authorList>
            <person name="Liu B."/>
            <person name="Wang J."/>
            <person name="Zhu Y."/>
            <person name="Liu G."/>
            <person name="Chen Q."/>
            <person name="Chen Z."/>
            <person name="Lan J."/>
            <person name="Che J."/>
            <person name="Ge C."/>
            <person name="Shi H."/>
            <person name="Pan Z."/>
            <person name="Liu X."/>
        </authorList>
    </citation>
    <scope>NUCLEOTIDE SEQUENCE [LARGE SCALE GENOMIC DNA]</scope>
    <source>
        <strain evidence="2">DSM 26</strain>
    </source>
</reference>
<evidence type="ECO:0000313" key="1">
    <source>
        <dbReference type="EMBL" id="KNE19227.1"/>
    </source>
</evidence>
<protein>
    <submittedName>
        <fullName evidence="1">Uncharacterized protein</fullName>
    </submittedName>
</protein>
<accession>A0A0L0QKW1</accession>
<name>A0A0L0QKW1_VIRPA</name>
<keyword evidence="2" id="KW-1185">Reference proteome</keyword>